<accession>A0A2A2ACG0</accession>
<dbReference type="EMBL" id="NSJF01000002">
    <property type="protein sequence ID" value="PAT35428.1"/>
    <property type="molecule type" value="Genomic_DNA"/>
</dbReference>
<name>A0A2A2ACG0_9BURK</name>
<keyword evidence="7 8" id="KW-0472">Membrane</keyword>
<dbReference type="PANTHER" id="PTHR30269:SF0">
    <property type="entry name" value="MEMBRANE TRANSPORTER PROTEIN YFCA-RELATED"/>
    <property type="match status" value="1"/>
</dbReference>
<evidence type="ECO:0000256" key="3">
    <source>
        <dbReference type="ARBA" id="ARBA00022448"/>
    </source>
</evidence>
<proteinExistence type="inferred from homology"/>
<keyword evidence="4 8" id="KW-1003">Cell membrane</keyword>
<evidence type="ECO:0000313" key="10">
    <source>
        <dbReference type="Proteomes" id="UP000217999"/>
    </source>
</evidence>
<dbReference type="PANTHER" id="PTHR30269">
    <property type="entry name" value="TRANSMEMBRANE PROTEIN YFCA"/>
    <property type="match status" value="1"/>
</dbReference>
<feature type="transmembrane region" description="Helical" evidence="8">
    <location>
        <begin position="231"/>
        <end position="248"/>
    </location>
</feature>
<evidence type="ECO:0000256" key="5">
    <source>
        <dbReference type="ARBA" id="ARBA00022692"/>
    </source>
</evidence>
<gene>
    <name evidence="9" type="ORF">CK620_06095</name>
</gene>
<evidence type="ECO:0000256" key="6">
    <source>
        <dbReference type="ARBA" id="ARBA00022989"/>
    </source>
</evidence>
<dbReference type="InterPro" id="IPR052017">
    <property type="entry name" value="TSUP"/>
</dbReference>
<feature type="transmembrane region" description="Helical" evidence="8">
    <location>
        <begin position="151"/>
        <end position="169"/>
    </location>
</feature>
<evidence type="ECO:0000256" key="1">
    <source>
        <dbReference type="ARBA" id="ARBA00004651"/>
    </source>
</evidence>
<comment type="subcellular location">
    <subcellularLocation>
        <location evidence="1 8">Cell membrane</location>
        <topology evidence="1 8">Multi-pass membrane protein</topology>
    </subcellularLocation>
</comment>
<feature type="transmembrane region" description="Helical" evidence="8">
    <location>
        <begin position="181"/>
        <end position="202"/>
    </location>
</feature>
<dbReference type="Proteomes" id="UP000217999">
    <property type="component" value="Unassembled WGS sequence"/>
</dbReference>
<keyword evidence="6 8" id="KW-1133">Transmembrane helix</keyword>
<feature type="transmembrane region" description="Helical" evidence="8">
    <location>
        <begin position="99"/>
        <end position="117"/>
    </location>
</feature>
<feature type="transmembrane region" description="Helical" evidence="8">
    <location>
        <begin position="71"/>
        <end position="92"/>
    </location>
</feature>
<dbReference type="AlphaFoldDB" id="A0A2A2ACG0"/>
<evidence type="ECO:0000256" key="2">
    <source>
        <dbReference type="ARBA" id="ARBA00009142"/>
    </source>
</evidence>
<reference evidence="9 10" key="1">
    <citation type="submission" date="2017-08" db="EMBL/GenBank/DDBJ databases">
        <title>WGS of Clinical strains of the CDC Group NO-1 linked to zoonotic infections in humans.</title>
        <authorList>
            <person name="Bernier A.-M."/>
            <person name="Bernard K."/>
        </authorList>
    </citation>
    <scope>NUCLEOTIDE SEQUENCE [LARGE SCALE GENOMIC DNA]</scope>
    <source>
        <strain evidence="9 10">NML03-0146</strain>
    </source>
</reference>
<evidence type="ECO:0000256" key="4">
    <source>
        <dbReference type="ARBA" id="ARBA00022475"/>
    </source>
</evidence>
<comment type="similarity">
    <text evidence="2 8">Belongs to the 4-toluene sulfonate uptake permease (TSUP) (TC 2.A.102) family.</text>
</comment>
<keyword evidence="3" id="KW-0813">Transport</keyword>
<keyword evidence="5 8" id="KW-0812">Transmembrane</keyword>
<dbReference type="GO" id="GO:0005886">
    <property type="term" value="C:plasma membrane"/>
    <property type="evidence" value="ECO:0007669"/>
    <property type="project" value="UniProtKB-SubCell"/>
</dbReference>
<organism evidence="9 10">
    <name type="scientific">Vandammella animalimorsus</name>
    <dbReference type="NCBI Taxonomy" id="2029117"/>
    <lineage>
        <taxon>Bacteria</taxon>
        <taxon>Pseudomonadati</taxon>
        <taxon>Pseudomonadota</taxon>
        <taxon>Betaproteobacteria</taxon>
        <taxon>Burkholderiales</taxon>
        <taxon>Comamonadaceae</taxon>
        <taxon>Vandammella</taxon>
    </lineage>
</organism>
<dbReference type="RefSeq" id="WP_095549520.1">
    <property type="nucleotide sequence ID" value="NZ_NSJF01000002.1"/>
</dbReference>
<evidence type="ECO:0000313" key="9">
    <source>
        <dbReference type="EMBL" id="PAT35428.1"/>
    </source>
</evidence>
<evidence type="ECO:0000256" key="8">
    <source>
        <dbReference type="RuleBase" id="RU363041"/>
    </source>
</evidence>
<dbReference type="InterPro" id="IPR002781">
    <property type="entry name" value="TM_pro_TauE-like"/>
</dbReference>
<protein>
    <recommendedName>
        <fullName evidence="8">Probable membrane transporter protein</fullName>
    </recommendedName>
</protein>
<comment type="caution">
    <text evidence="9">The sequence shown here is derived from an EMBL/GenBank/DDBJ whole genome shotgun (WGS) entry which is preliminary data.</text>
</comment>
<dbReference type="Pfam" id="PF01925">
    <property type="entry name" value="TauE"/>
    <property type="match status" value="1"/>
</dbReference>
<evidence type="ECO:0000256" key="7">
    <source>
        <dbReference type="ARBA" id="ARBA00023136"/>
    </source>
</evidence>
<sequence length="253" mass="27061">MQEWLIVSFASLFAGFVDSIVGGGGLVLLPTLFAVYPLASPATISGTNKTGAIFGTSFAAWKYAQRVRFDWAVLLPAVACAFAGAMLGAWAVTVVSAQLVRKLLPFMLLAVLLYTLYKKDLGSHHQPRGSTGRQAALASGLGLTIGFYDGFFGPGTGSFFVFALVRLLGYDFLNASASAKLLNISTNCASILLLGLGGYIWWHLTVPLALANVLGSMLGTFMALRYGSGFVRWIFVAVVSLLIVRSLWDAFVR</sequence>